<dbReference type="FunFam" id="3.80.10.10:FF:000269">
    <property type="entry name" value="Piriformospora indica-insensitive protein 2"/>
    <property type="match status" value="1"/>
</dbReference>
<keyword evidence="4 7" id="KW-0732">Signal</keyword>
<evidence type="ECO:0000313" key="8">
    <source>
        <dbReference type="EMBL" id="KAJ4960777.1"/>
    </source>
</evidence>
<reference evidence="8" key="1">
    <citation type="journal article" date="2023" name="Plant J.">
        <title>The genome of the king protea, Protea cynaroides.</title>
        <authorList>
            <person name="Chang J."/>
            <person name="Duong T.A."/>
            <person name="Schoeman C."/>
            <person name="Ma X."/>
            <person name="Roodt D."/>
            <person name="Barker N."/>
            <person name="Li Z."/>
            <person name="Van de Peer Y."/>
            <person name="Mizrachi E."/>
        </authorList>
    </citation>
    <scope>NUCLEOTIDE SEQUENCE</scope>
    <source>
        <tissue evidence="8">Young leaves</tissue>
    </source>
</reference>
<dbReference type="InterPro" id="IPR025875">
    <property type="entry name" value="Leu-rich_rpt_4"/>
</dbReference>
<dbReference type="InterPro" id="IPR001611">
    <property type="entry name" value="Leu-rich_rpt"/>
</dbReference>
<keyword evidence="2" id="KW-1003">Cell membrane</keyword>
<name>A0A9Q0HB22_9MAGN</name>
<proteinExistence type="predicted"/>
<evidence type="ECO:0000256" key="5">
    <source>
        <dbReference type="ARBA" id="ARBA00022737"/>
    </source>
</evidence>
<evidence type="ECO:0008006" key="10">
    <source>
        <dbReference type="Google" id="ProtNLM"/>
    </source>
</evidence>
<dbReference type="GO" id="GO:0005886">
    <property type="term" value="C:plasma membrane"/>
    <property type="evidence" value="ECO:0007669"/>
    <property type="project" value="UniProtKB-SubCell"/>
</dbReference>
<keyword evidence="9" id="KW-1185">Reference proteome</keyword>
<dbReference type="Gene3D" id="3.80.10.10">
    <property type="entry name" value="Ribonuclease Inhibitor"/>
    <property type="match status" value="3"/>
</dbReference>
<evidence type="ECO:0000256" key="6">
    <source>
        <dbReference type="ARBA" id="ARBA00023136"/>
    </source>
</evidence>
<dbReference type="OrthoDB" id="676979at2759"/>
<dbReference type="FunFam" id="3.80.10.10:FF:000375">
    <property type="entry name" value="Piriformospora indica-insensitive protein 2"/>
    <property type="match status" value="1"/>
</dbReference>
<evidence type="ECO:0000256" key="3">
    <source>
        <dbReference type="ARBA" id="ARBA00022614"/>
    </source>
</evidence>
<dbReference type="GO" id="GO:0051707">
    <property type="term" value="P:response to other organism"/>
    <property type="evidence" value="ECO:0007669"/>
    <property type="project" value="UniProtKB-ARBA"/>
</dbReference>
<dbReference type="Proteomes" id="UP001141806">
    <property type="component" value="Unassembled WGS sequence"/>
</dbReference>
<accession>A0A9Q0HB22</accession>
<organism evidence="8 9">
    <name type="scientific">Protea cynaroides</name>
    <dbReference type="NCBI Taxonomy" id="273540"/>
    <lineage>
        <taxon>Eukaryota</taxon>
        <taxon>Viridiplantae</taxon>
        <taxon>Streptophyta</taxon>
        <taxon>Embryophyta</taxon>
        <taxon>Tracheophyta</taxon>
        <taxon>Spermatophyta</taxon>
        <taxon>Magnoliopsida</taxon>
        <taxon>Proteales</taxon>
        <taxon>Proteaceae</taxon>
        <taxon>Protea</taxon>
    </lineage>
</organism>
<protein>
    <recommendedName>
        <fullName evidence="10">Piriformospora indica-insensitive protein 2</fullName>
    </recommendedName>
</protein>
<evidence type="ECO:0000256" key="1">
    <source>
        <dbReference type="ARBA" id="ARBA00004236"/>
    </source>
</evidence>
<dbReference type="PANTHER" id="PTHR48010">
    <property type="entry name" value="OS05G0588300 PROTEIN"/>
    <property type="match status" value="1"/>
</dbReference>
<feature type="chain" id="PRO_5040107945" description="Piriformospora indica-insensitive protein 2" evidence="7">
    <location>
        <begin position="25"/>
        <end position="430"/>
    </location>
</feature>
<dbReference type="AlphaFoldDB" id="A0A9Q0HB22"/>
<evidence type="ECO:0000256" key="4">
    <source>
        <dbReference type="ARBA" id="ARBA00022729"/>
    </source>
</evidence>
<dbReference type="SUPFAM" id="SSF52058">
    <property type="entry name" value="L domain-like"/>
    <property type="match status" value="1"/>
</dbReference>
<evidence type="ECO:0000313" key="9">
    <source>
        <dbReference type="Proteomes" id="UP001141806"/>
    </source>
</evidence>
<dbReference type="FunFam" id="3.80.10.10:FF:000299">
    <property type="entry name" value="Piriformospora indica-insensitive protein 2"/>
    <property type="match status" value="1"/>
</dbReference>
<dbReference type="Pfam" id="PF13855">
    <property type="entry name" value="LRR_8"/>
    <property type="match status" value="1"/>
</dbReference>
<keyword evidence="3" id="KW-0433">Leucine-rich repeat</keyword>
<keyword evidence="6" id="KW-0472">Membrane</keyword>
<dbReference type="InterPro" id="IPR050994">
    <property type="entry name" value="At_inactive_RLKs"/>
</dbReference>
<dbReference type="Pfam" id="PF12799">
    <property type="entry name" value="LRR_4"/>
    <property type="match status" value="1"/>
</dbReference>
<dbReference type="EMBL" id="JAMYWD010000009">
    <property type="protein sequence ID" value="KAJ4960777.1"/>
    <property type="molecule type" value="Genomic_DNA"/>
</dbReference>
<sequence>MKKFTIKIGAVSLLFLLLVLKLSCTDDQEETSVALMEQTEQEALFLAMQGFVGNWWNGSELYPDPCGWTPIQGVSCDFFDGFWYVTGINIGPVHDNSLRCTRNVEFSQYLFKLKHLRSLSFFNCFVSYHQSPISIPTQNWEKLAGSLESLEFRVNPGLIGQIPATFGSLTNLQSLVLLENGLSGELPMNLGNLLGLKRLILAGNRFSGRIPDCLGGLTQLLIFDSSRNSLSGTLPLTFGGLISLLKLDLSDNLLEGMLPEELGNLKNLTLLDLRSNKFSGGLTHSLQEMISLQELVLSNNPIGGDLMGIVWEKLQNVIVLDLSNMGLTGQIPETMAELKRLRFLGLNNNHLSGNLSPKFEGMPCLSTLYLNGNNLTGELKFSEWFYGKMERRFGAWNNPNLCYPFELISTGHVPYGLKPCQLELSISDTD</sequence>
<feature type="signal peptide" evidence="7">
    <location>
        <begin position="1"/>
        <end position="24"/>
    </location>
</feature>
<evidence type="ECO:0000256" key="2">
    <source>
        <dbReference type="ARBA" id="ARBA00022475"/>
    </source>
</evidence>
<comment type="caution">
    <text evidence="8">The sequence shown here is derived from an EMBL/GenBank/DDBJ whole genome shotgun (WGS) entry which is preliminary data.</text>
</comment>
<dbReference type="Pfam" id="PF00560">
    <property type="entry name" value="LRR_1"/>
    <property type="match status" value="1"/>
</dbReference>
<keyword evidence="5" id="KW-0677">Repeat</keyword>
<dbReference type="PANTHER" id="PTHR48010:SF5">
    <property type="entry name" value="PROTEIN TOO MANY MOUTHS"/>
    <property type="match status" value="1"/>
</dbReference>
<comment type="subcellular location">
    <subcellularLocation>
        <location evidence="1">Cell membrane</location>
    </subcellularLocation>
</comment>
<evidence type="ECO:0000256" key="7">
    <source>
        <dbReference type="SAM" id="SignalP"/>
    </source>
</evidence>
<gene>
    <name evidence="8" type="ORF">NE237_020687</name>
</gene>
<dbReference type="InterPro" id="IPR032675">
    <property type="entry name" value="LRR_dom_sf"/>
</dbReference>